<organism evidence="2">
    <name type="scientific">Gracilinema caldarium</name>
    <dbReference type="NCBI Taxonomy" id="215591"/>
    <lineage>
        <taxon>Bacteria</taxon>
        <taxon>Pseudomonadati</taxon>
        <taxon>Spirochaetota</taxon>
        <taxon>Spirochaetia</taxon>
        <taxon>Spirochaetales</taxon>
        <taxon>Breznakiellaceae</taxon>
        <taxon>Gracilinema</taxon>
    </lineage>
</organism>
<feature type="compositionally biased region" description="Low complexity" evidence="1">
    <location>
        <begin position="32"/>
        <end position="43"/>
    </location>
</feature>
<evidence type="ECO:0000256" key="1">
    <source>
        <dbReference type="SAM" id="MobiDB-lite"/>
    </source>
</evidence>
<gene>
    <name evidence="2" type="ORF">ENS59_04100</name>
</gene>
<accession>A0A7C3I0E4</accession>
<reference evidence="2" key="1">
    <citation type="journal article" date="2020" name="mSystems">
        <title>Genome- and Community-Level Interaction Insights into Carbon Utilization and Element Cycling Functions of Hydrothermarchaeota in Hydrothermal Sediment.</title>
        <authorList>
            <person name="Zhou Z."/>
            <person name="Liu Y."/>
            <person name="Xu W."/>
            <person name="Pan J."/>
            <person name="Luo Z.H."/>
            <person name="Li M."/>
        </authorList>
    </citation>
    <scope>NUCLEOTIDE SEQUENCE [LARGE SCALE GENOMIC DNA]</scope>
    <source>
        <strain evidence="2">SpSt-503</strain>
    </source>
</reference>
<protein>
    <submittedName>
        <fullName evidence="2">Uncharacterized protein</fullName>
    </submittedName>
</protein>
<comment type="caution">
    <text evidence="2">The sequence shown here is derived from an EMBL/GenBank/DDBJ whole genome shotgun (WGS) entry which is preliminary data.</text>
</comment>
<feature type="region of interest" description="Disordered" evidence="1">
    <location>
        <begin position="129"/>
        <end position="151"/>
    </location>
</feature>
<evidence type="ECO:0000313" key="2">
    <source>
        <dbReference type="EMBL" id="HFH28680.1"/>
    </source>
</evidence>
<name>A0A7C3I0E4_9SPIR</name>
<dbReference type="AlphaFoldDB" id="A0A7C3I0E4"/>
<proteinExistence type="predicted"/>
<sequence length="308" mass="34479">MKSEKSDGNRLNLIRPVPSDTKSSHNSHRTINSQNNSSSKSLHSVQIEQLAKNIKLPLTKQNLSALSFALHFQIPLNKETIEPFIRGALRLPPQLQEAGIFSALLAFSKGLRLSETAVAQIAQRISTHRAPEMQGKGEQQSEPAVHQSEVSLEAESDETGVPIPLNPQDTALYFNQSHRFSPVMELLNRLPDKNKQRHIIIPFQFQEDAVSLKGTLRLLCVDRPGGHIEVTQLALEAATEKRQWFVLAAKNKAGGLATKIQVYPPLQDPDYVVNSLKTISDTVVISFEKPESFPEFREEWYTSFEIKA</sequence>
<dbReference type="EMBL" id="DSVL01000126">
    <property type="protein sequence ID" value="HFH28680.1"/>
    <property type="molecule type" value="Genomic_DNA"/>
</dbReference>
<feature type="region of interest" description="Disordered" evidence="1">
    <location>
        <begin position="1"/>
        <end position="43"/>
    </location>
</feature>